<evidence type="ECO:0000259" key="1">
    <source>
        <dbReference type="Pfam" id="PF00270"/>
    </source>
</evidence>
<name>A0ABN8QRR2_9CNID</name>
<gene>
    <name evidence="2" type="ORF">PLOB_00009721</name>
</gene>
<keyword evidence="3" id="KW-1185">Reference proteome</keyword>
<feature type="non-terminal residue" evidence="2">
    <location>
        <position position="118"/>
    </location>
</feature>
<feature type="non-terminal residue" evidence="2">
    <location>
        <position position="1"/>
    </location>
</feature>
<dbReference type="Pfam" id="PF00270">
    <property type="entry name" value="DEAD"/>
    <property type="match status" value="1"/>
</dbReference>
<proteinExistence type="predicted"/>
<comment type="caution">
    <text evidence="2">The sequence shown here is derived from an EMBL/GenBank/DDBJ whole genome shotgun (WGS) entry which is preliminary data.</text>
</comment>
<dbReference type="InterPro" id="IPR011545">
    <property type="entry name" value="DEAD/DEAH_box_helicase_dom"/>
</dbReference>
<dbReference type="Gene3D" id="3.40.50.300">
    <property type="entry name" value="P-loop containing nucleotide triphosphate hydrolases"/>
    <property type="match status" value="1"/>
</dbReference>
<feature type="domain" description="DEAD/DEAH-box helicase" evidence="1">
    <location>
        <begin position="38"/>
        <end position="110"/>
    </location>
</feature>
<protein>
    <recommendedName>
        <fullName evidence="1">DEAD/DEAH-box helicase domain-containing protein</fullName>
    </recommendedName>
</protein>
<dbReference type="EMBL" id="CALNXK010000149">
    <property type="protein sequence ID" value="CAH3169313.1"/>
    <property type="molecule type" value="Genomic_DNA"/>
</dbReference>
<accession>A0ABN8QRR2</accession>
<evidence type="ECO:0000313" key="3">
    <source>
        <dbReference type="Proteomes" id="UP001159405"/>
    </source>
</evidence>
<organism evidence="2 3">
    <name type="scientific">Porites lobata</name>
    <dbReference type="NCBI Taxonomy" id="104759"/>
    <lineage>
        <taxon>Eukaryota</taxon>
        <taxon>Metazoa</taxon>
        <taxon>Cnidaria</taxon>
        <taxon>Anthozoa</taxon>
        <taxon>Hexacorallia</taxon>
        <taxon>Scleractinia</taxon>
        <taxon>Fungiina</taxon>
        <taxon>Poritidae</taxon>
        <taxon>Porites</taxon>
    </lineage>
</organism>
<sequence>SHAILDHDDHLVHESDIGLGCDQTPQGGKRQERSKFIVEKIVGRRDVFEQLPTGYGKSLTFQLLPGVLKSLNAKGYDFPSTPLVVVISPLMSIIEDQTMDIVNFFKLLALTMPAYMNT</sequence>
<evidence type="ECO:0000313" key="2">
    <source>
        <dbReference type="EMBL" id="CAH3169313.1"/>
    </source>
</evidence>
<reference evidence="2 3" key="1">
    <citation type="submission" date="2022-05" db="EMBL/GenBank/DDBJ databases">
        <authorList>
            <consortium name="Genoscope - CEA"/>
            <person name="William W."/>
        </authorList>
    </citation>
    <scope>NUCLEOTIDE SEQUENCE [LARGE SCALE GENOMIC DNA]</scope>
</reference>
<dbReference type="InterPro" id="IPR027417">
    <property type="entry name" value="P-loop_NTPase"/>
</dbReference>
<dbReference type="Proteomes" id="UP001159405">
    <property type="component" value="Unassembled WGS sequence"/>
</dbReference>
<dbReference type="SUPFAM" id="SSF52540">
    <property type="entry name" value="P-loop containing nucleoside triphosphate hydrolases"/>
    <property type="match status" value="1"/>
</dbReference>